<protein>
    <submittedName>
        <fullName evidence="1">Uncharacterized protein</fullName>
    </submittedName>
</protein>
<proteinExistence type="predicted"/>
<evidence type="ECO:0000313" key="1">
    <source>
        <dbReference type="EMBL" id="KAB8356661.1"/>
    </source>
</evidence>
<sequence>MESNGVLRLANGTAGGRYLVASPFAVPATSAAPPHSSVYPSSAATAASSAHRPRHHHQLFEKDLVYSVAARPLPRRLPAPADPRKDPIALAAIRRDALFARRHLQQLGAGAGLRAVFRRRSWTVRLRESKLGGVQSVGWM</sequence>
<reference evidence="1 2" key="1">
    <citation type="submission" date="2019-06" db="EMBL/GenBank/DDBJ databases">
        <title>A chromosomal-level reference genome of Carpinus fangiana (Coryloideae, Betulaceae).</title>
        <authorList>
            <person name="Yang X."/>
            <person name="Wang Z."/>
            <person name="Zhang L."/>
            <person name="Hao G."/>
            <person name="Liu J."/>
            <person name="Yang Y."/>
        </authorList>
    </citation>
    <scope>NUCLEOTIDE SEQUENCE [LARGE SCALE GENOMIC DNA]</scope>
    <source>
        <strain evidence="1">Cfa_2016G</strain>
        <tissue evidence="1">Leaf</tissue>
    </source>
</reference>
<comment type="caution">
    <text evidence="1">The sequence shown here is derived from an EMBL/GenBank/DDBJ whole genome shotgun (WGS) entry which is preliminary data.</text>
</comment>
<keyword evidence="2" id="KW-1185">Reference proteome</keyword>
<evidence type="ECO:0000313" key="2">
    <source>
        <dbReference type="Proteomes" id="UP000327013"/>
    </source>
</evidence>
<gene>
    <name evidence="1" type="ORF">FH972_024238</name>
</gene>
<accession>A0A5N6KXW8</accession>
<dbReference type="EMBL" id="VIBQ01000016">
    <property type="protein sequence ID" value="KAB8356661.1"/>
    <property type="molecule type" value="Genomic_DNA"/>
</dbReference>
<organism evidence="1 2">
    <name type="scientific">Carpinus fangiana</name>
    <dbReference type="NCBI Taxonomy" id="176857"/>
    <lineage>
        <taxon>Eukaryota</taxon>
        <taxon>Viridiplantae</taxon>
        <taxon>Streptophyta</taxon>
        <taxon>Embryophyta</taxon>
        <taxon>Tracheophyta</taxon>
        <taxon>Spermatophyta</taxon>
        <taxon>Magnoliopsida</taxon>
        <taxon>eudicotyledons</taxon>
        <taxon>Gunneridae</taxon>
        <taxon>Pentapetalae</taxon>
        <taxon>rosids</taxon>
        <taxon>fabids</taxon>
        <taxon>Fagales</taxon>
        <taxon>Betulaceae</taxon>
        <taxon>Carpinus</taxon>
    </lineage>
</organism>
<name>A0A5N6KXW8_9ROSI</name>
<dbReference type="Proteomes" id="UP000327013">
    <property type="component" value="Unassembled WGS sequence"/>
</dbReference>
<dbReference type="AlphaFoldDB" id="A0A5N6KXW8"/>